<reference evidence="1 2" key="1">
    <citation type="submission" date="2016-09" db="EMBL/GenBank/DDBJ databases">
        <title>Pseudoalteromonas amylolytica sp. nov., isolated from the surface seawater.</title>
        <authorList>
            <person name="Wu Y.-H."/>
            <person name="Cheng H."/>
            <person name="Jin X.-B."/>
            <person name="Wang C.-S."/>
            <person name="Xu X.-W."/>
        </authorList>
    </citation>
    <scope>NUCLEOTIDE SEQUENCE [LARGE SCALE GENOMIC DNA]</scope>
    <source>
        <strain evidence="1 2">JW1</strain>
    </source>
</reference>
<dbReference type="AlphaFoldDB" id="A0A1S1MQ97"/>
<organism evidence="1 2">
    <name type="scientific">Pseudoalteromonas amylolytica</name>
    <dbReference type="NCBI Taxonomy" id="1859457"/>
    <lineage>
        <taxon>Bacteria</taxon>
        <taxon>Pseudomonadati</taxon>
        <taxon>Pseudomonadota</taxon>
        <taxon>Gammaproteobacteria</taxon>
        <taxon>Alteromonadales</taxon>
        <taxon>Pseudoalteromonadaceae</taxon>
        <taxon>Pseudoalteromonas</taxon>
    </lineage>
</organism>
<dbReference type="Proteomes" id="UP000179786">
    <property type="component" value="Unassembled WGS sequence"/>
</dbReference>
<protein>
    <recommendedName>
        <fullName evidence="3">DUF945 domain-containing protein</fullName>
    </recommendedName>
</protein>
<comment type="caution">
    <text evidence="1">The sequence shown here is derived from an EMBL/GenBank/DDBJ whole genome shotgun (WGS) entry which is preliminary data.</text>
</comment>
<keyword evidence="2" id="KW-1185">Reference proteome</keyword>
<evidence type="ECO:0000313" key="2">
    <source>
        <dbReference type="Proteomes" id="UP000179786"/>
    </source>
</evidence>
<accession>A0A1S1MQ97</accession>
<dbReference type="STRING" id="1859457.BET10_13600"/>
<gene>
    <name evidence="1" type="ORF">BET10_13600</name>
</gene>
<evidence type="ECO:0008006" key="3">
    <source>
        <dbReference type="Google" id="ProtNLM"/>
    </source>
</evidence>
<sequence>MVIGAGLVTYGAVQHFANQEAEEALKRQLSLIELQEQIEIDYASVDVHLLSDKISVRGLEVKNTAHQKMASVELMSLQGFHPDEVSEFTEVRLNGMRLNKEAWQHPATFPPLLLGSRFDFAFAMAYEPDSGALEIKLGMEAKKIVSMAMSANFNNSTSFMEAYHARRQQRLQMDTQSNALNSPSDSGRISDAWMQLEPRAFMLEVNSLGQLSDLLDQHLKNQGLDREAFKQMFTEQVYSADSTQKVKDALLAFAEGLQRLHISAQLPEGMNFPSLTTRLNELYGQPEAAADFLNLKVEGS</sequence>
<proteinExistence type="predicted"/>
<evidence type="ECO:0000313" key="1">
    <source>
        <dbReference type="EMBL" id="OHU90416.1"/>
    </source>
</evidence>
<dbReference type="EMBL" id="MKJU01000026">
    <property type="protein sequence ID" value="OHU90416.1"/>
    <property type="molecule type" value="Genomic_DNA"/>
</dbReference>
<name>A0A1S1MQ97_9GAMM</name>